<dbReference type="Proteomes" id="UP001341840">
    <property type="component" value="Unassembled WGS sequence"/>
</dbReference>
<feature type="compositionally biased region" description="Pro residues" evidence="1">
    <location>
        <begin position="1"/>
        <end position="17"/>
    </location>
</feature>
<comment type="caution">
    <text evidence="2">The sequence shown here is derived from an EMBL/GenBank/DDBJ whole genome shotgun (WGS) entry which is preliminary data.</text>
</comment>
<organism evidence="2 3">
    <name type="scientific">Stylosanthes scabra</name>
    <dbReference type="NCBI Taxonomy" id="79078"/>
    <lineage>
        <taxon>Eukaryota</taxon>
        <taxon>Viridiplantae</taxon>
        <taxon>Streptophyta</taxon>
        <taxon>Embryophyta</taxon>
        <taxon>Tracheophyta</taxon>
        <taxon>Spermatophyta</taxon>
        <taxon>Magnoliopsida</taxon>
        <taxon>eudicotyledons</taxon>
        <taxon>Gunneridae</taxon>
        <taxon>Pentapetalae</taxon>
        <taxon>rosids</taxon>
        <taxon>fabids</taxon>
        <taxon>Fabales</taxon>
        <taxon>Fabaceae</taxon>
        <taxon>Papilionoideae</taxon>
        <taxon>50 kb inversion clade</taxon>
        <taxon>dalbergioids sensu lato</taxon>
        <taxon>Dalbergieae</taxon>
        <taxon>Pterocarpus clade</taxon>
        <taxon>Stylosanthes</taxon>
    </lineage>
</organism>
<protein>
    <submittedName>
        <fullName evidence="2">Uncharacterized protein</fullName>
    </submittedName>
</protein>
<evidence type="ECO:0000313" key="3">
    <source>
        <dbReference type="Proteomes" id="UP001341840"/>
    </source>
</evidence>
<feature type="compositionally biased region" description="Basic and acidic residues" evidence="1">
    <location>
        <begin position="270"/>
        <end position="288"/>
    </location>
</feature>
<feature type="compositionally biased region" description="Basic residues" evidence="1">
    <location>
        <begin position="254"/>
        <end position="269"/>
    </location>
</feature>
<gene>
    <name evidence="2" type="ORF">PIB30_054647</name>
</gene>
<dbReference type="EMBL" id="JASCZI010242074">
    <property type="protein sequence ID" value="MED6209437.1"/>
    <property type="molecule type" value="Genomic_DNA"/>
</dbReference>
<feature type="region of interest" description="Disordered" evidence="1">
    <location>
        <begin position="1"/>
        <end position="43"/>
    </location>
</feature>
<accession>A0ABU6YI53</accession>
<evidence type="ECO:0000256" key="1">
    <source>
        <dbReference type="SAM" id="MobiDB-lite"/>
    </source>
</evidence>
<feature type="compositionally biased region" description="Basic and acidic residues" evidence="1">
    <location>
        <begin position="33"/>
        <end position="43"/>
    </location>
</feature>
<feature type="compositionally biased region" description="Basic and acidic residues" evidence="1">
    <location>
        <begin position="225"/>
        <end position="240"/>
    </location>
</feature>
<feature type="region of interest" description="Disordered" evidence="1">
    <location>
        <begin position="208"/>
        <end position="288"/>
    </location>
</feature>
<keyword evidence="3" id="KW-1185">Reference proteome</keyword>
<name>A0ABU6YI53_9FABA</name>
<sequence>MLPSTSTPPPPPNPSPFPSQHLPNPKGGINVVEKGDEKKEKKNARTEWLIELIAKANAMVESDDEDWWDESEESDESDEEDSEDEEEEWEVEEESRVEVEVEKEDVTKEVVEEEQMKEASKEEVKVVEEYGKLCLATVFEGEKVHKPILPVKCEDPGPCLVTCEMRGINIPDCLCDPGACASTAGFKLDYITNEFSFKVGNVEEVYHPRKPSAASKKSAHQVQLSKEDKDERQQSEETKAILKRLKGLGSSPPHVKKKRKDPTKKKVKIRKEGEDNSREKEEEKERRKLELKCKSVEDLIGKLYAFKKVLHHNDAMTHHLVKDQSKWK</sequence>
<evidence type="ECO:0000313" key="2">
    <source>
        <dbReference type="EMBL" id="MED6209437.1"/>
    </source>
</evidence>
<feature type="compositionally biased region" description="Acidic residues" evidence="1">
    <location>
        <begin position="61"/>
        <end position="93"/>
    </location>
</feature>
<reference evidence="2 3" key="1">
    <citation type="journal article" date="2023" name="Plants (Basel)">
        <title>Bridging the Gap: Combining Genomics and Transcriptomics Approaches to Understand Stylosanthes scabra, an Orphan Legume from the Brazilian Caatinga.</title>
        <authorList>
            <person name="Ferreira-Neto J.R.C."/>
            <person name="da Silva M.D."/>
            <person name="Binneck E."/>
            <person name="de Melo N.F."/>
            <person name="da Silva R.H."/>
            <person name="de Melo A.L.T.M."/>
            <person name="Pandolfi V."/>
            <person name="Bustamante F.O."/>
            <person name="Brasileiro-Vidal A.C."/>
            <person name="Benko-Iseppon A.M."/>
        </authorList>
    </citation>
    <scope>NUCLEOTIDE SEQUENCE [LARGE SCALE GENOMIC DNA]</scope>
    <source>
        <tissue evidence="2">Leaves</tissue>
    </source>
</reference>
<feature type="region of interest" description="Disordered" evidence="1">
    <location>
        <begin position="57"/>
        <end position="98"/>
    </location>
</feature>
<proteinExistence type="predicted"/>